<organism evidence="3 4">
    <name type="scientific">Paxillus rubicundulus Ve08.2h10</name>
    <dbReference type="NCBI Taxonomy" id="930991"/>
    <lineage>
        <taxon>Eukaryota</taxon>
        <taxon>Fungi</taxon>
        <taxon>Dikarya</taxon>
        <taxon>Basidiomycota</taxon>
        <taxon>Agaricomycotina</taxon>
        <taxon>Agaricomycetes</taxon>
        <taxon>Agaricomycetidae</taxon>
        <taxon>Boletales</taxon>
        <taxon>Paxilineae</taxon>
        <taxon>Paxillaceae</taxon>
        <taxon>Paxillus</taxon>
    </lineage>
</organism>
<dbReference type="InParanoid" id="A0A0D0CWX7"/>
<dbReference type="EMBL" id="KN827978">
    <property type="protein sequence ID" value="KIK75616.1"/>
    <property type="molecule type" value="Genomic_DNA"/>
</dbReference>
<proteinExistence type="predicted"/>
<dbReference type="EC" id="2.7.11.1" evidence="1"/>
<reference evidence="3 4" key="1">
    <citation type="submission" date="2014-04" db="EMBL/GenBank/DDBJ databases">
        <authorList>
            <consortium name="DOE Joint Genome Institute"/>
            <person name="Kuo A."/>
            <person name="Kohler A."/>
            <person name="Jargeat P."/>
            <person name="Nagy L.G."/>
            <person name="Floudas D."/>
            <person name="Copeland A."/>
            <person name="Barry K.W."/>
            <person name="Cichocki N."/>
            <person name="Veneault-Fourrey C."/>
            <person name="LaButti K."/>
            <person name="Lindquist E.A."/>
            <person name="Lipzen A."/>
            <person name="Lundell T."/>
            <person name="Morin E."/>
            <person name="Murat C."/>
            <person name="Sun H."/>
            <person name="Tunlid A."/>
            <person name="Henrissat B."/>
            <person name="Grigoriev I.V."/>
            <person name="Hibbett D.S."/>
            <person name="Martin F."/>
            <person name="Nordberg H.P."/>
            <person name="Cantor M.N."/>
            <person name="Hua S.X."/>
        </authorList>
    </citation>
    <scope>NUCLEOTIDE SEQUENCE [LARGE SCALE GENOMIC DNA]</scope>
    <source>
        <strain evidence="3 4">Ve08.2h10</strain>
    </source>
</reference>
<sequence>MDQVICVDGRYQVGEKLGTGSYSVVYHSQDIFTGQKFTIKLEHRDNTGVSYLEDKYEILHKIQHGTSTIPGLPQLIWLGREGIYHAMITCLKYVHSRNFIHQDIKPRNILMGVGDSRDTFFLIDFGIAQKYHDPSSCIHILMQENLSLVSTPVFTSLNSHHGLQLGHQDDIESLVYLLIFLHHGSLPWLAGDSKMISQATRD</sequence>
<dbReference type="GO" id="GO:0005524">
    <property type="term" value="F:ATP binding"/>
    <property type="evidence" value="ECO:0007669"/>
    <property type="project" value="InterPro"/>
</dbReference>
<feature type="domain" description="Protein kinase" evidence="2">
    <location>
        <begin position="1"/>
        <end position="202"/>
    </location>
</feature>
<dbReference type="Gene3D" id="1.10.510.10">
    <property type="entry name" value="Transferase(Phosphotransferase) domain 1"/>
    <property type="match status" value="1"/>
</dbReference>
<dbReference type="InterPro" id="IPR008271">
    <property type="entry name" value="Ser/Thr_kinase_AS"/>
</dbReference>
<dbReference type="PROSITE" id="PS00108">
    <property type="entry name" value="PROTEIN_KINASE_ST"/>
    <property type="match status" value="1"/>
</dbReference>
<dbReference type="Proteomes" id="UP000054538">
    <property type="component" value="Unassembled WGS sequence"/>
</dbReference>
<protein>
    <recommendedName>
        <fullName evidence="1">non-specific serine/threonine protein kinase</fullName>
        <ecNumber evidence="1">2.7.11.1</ecNumber>
    </recommendedName>
</protein>
<name>A0A0D0CWX7_9AGAM</name>
<dbReference type="Pfam" id="PF00069">
    <property type="entry name" value="Pkinase"/>
    <property type="match status" value="1"/>
</dbReference>
<dbReference type="AlphaFoldDB" id="A0A0D0CWX7"/>
<dbReference type="HOGENOM" id="CLU_019279_2_0_1"/>
<evidence type="ECO:0000313" key="3">
    <source>
        <dbReference type="EMBL" id="KIK75616.1"/>
    </source>
</evidence>
<accession>A0A0D0CWX7</accession>
<evidence type="ECO:0000256" key="1">
    <source>
        <dbReference type="ARBA" id="ARBA00012513"/>
    </source>
</evidence>
<dbReference type="OrthoDB" id="5800476at2759"/>
<evidence type="ECO:0000313" key="4">
    <source>
        <dbReference type="Proteomes" id="UP000054538"/>
    </source>
</evidence>
<dbReference type="GO" id="GO:0004674">
    <property type="term" value="F:protein serine/threonine kinase activity"/>
    <property type="evidence" value="ECO:0007669"/>
    <property type="project" value="UniProtKB-EC"/>
</dbReference>
<gene>
    <name evidence="3" type="ORF">PAXRUDRAFT_36971</name>
</gene>
<dbReference type="InterPro" id="IPR000719">
    <property type="entry name" value="Prot_kinase_dom"/>
</dbReference>
<dbReference type="InterPro" id="IPR011009">
    <property type="entry name" value="Kinase-like_dom_sf"/>
</dbReference>
<dbReference type="PANTHER" id="PTHR11909">
    <property type="entry name" value="CASEIN KINASE-RELATED"/>
    <property type="match status" value="1"/>
</dbReference>
<reference evidence="4" key="2">
    <citation type="submission" date="2015-01" db="EMBL/GenBank/DDBJ databases">
        <title>Evolutionary Origins and Diversification of the Mycorrhizal Mutualists.</title>
        <authorList>
            <consortium name="DOE Joint Genome Institute"/>
            <consortium name="Mycorrhizal Genomics Consortium"/>
            <person name="Kohler A."/>
            <person name="Kuo A."/>
            <person name="Nagy L.G."/>
            <person name="Floudas D."/>
            <person name="Copeland A."/>
            <person name="Barry K.W."/>
            <person name="Cichocki N."/>
            <person name="Veneault-Fourrey C."/>
            <person name="LaButti K."/>
            <person name="Lindquist E.A."/>
            <person name="Lipzen A."/>
            <person name="Lundell T."/>
            <person name="Morin E."/>
            <person name="Murat C."/>
            <person name="Riley R."/>
            <person name="Ohm R."/>
            <person name="Sun H."/>
            <person name="Tunlid A."/>
            <person name="Henrissat B."/>
            <person name="Grigoriev I.V."/>
            <person name="Hibbett D.S."/>
            <person name="Martin F."/>
        </authorList>
    </citation>
    <scope>NUCLEOTIDE SEQUENCE [LARGE SCALE GENOMIC DNA]</scope>
    <source>
        <strain evidence="4">Ve08.2h10</strain>
    </source>
</reference>
<dbReference type="PROSITE" id="PS50011">
    <property type="entry name" value="PROTEIN_KINASE_DOM"/>
    <property type="match status" value="1"/>
</dbReference>
<dbReference type="SUPFAM" id="SSF56112">
    <property type="entry name" value="Protein kinase-like (PK-like)"/>
    <property type="match status" value="1"/>
</dbReference>
<dbReference type="InterPro" id="IPR050235">
    <property type="entry name" value="CK1_Ser-Thr_kinase"/>
</dbReference>
<dbReference type="Gene3D" id="3.30.200.20">
    <property type="entry name" value="Phosphorylase Kinase, domain 1"/>
    <property type="match status" value="1"/>
</dbReference>
<evidence type="ECO:0000259" key="2">
    <source>
        <dbReference type="PROSITE" id="PS50011"/>
    </source>
</evidence>
<dbReference type="STRING" id="930991.A0A0D0CWX7"/>
<keyword evidence="4" id="KW-1185">Reference proteome</keyword>
<dbReference type="SMART" id="SM00220">
    <property type="entry name" value="S_TKc"/>
    <property type="match status" value="1"/>
</dbReference>